<name>A0A1W9HY02_9HYPH</name>
<evidence type="ECO:0000313" key="3">
    <source>
        <dbReference type="Proteomes" id="UP000192872"/>
    </source>
</evidence>
<organism evidence="2 3">
    <name type="scientific">Candidatus Raskinella chloraquaticus</name>
    <dbReference type="NCBI Taxonomy" id="1951219"/>
    <lineage>
        <taxon>Bacteria</taxon>
        <taxon>Pseudomonadati</taxon>
        <taxon>Pseudomonadota</taxon>
        <taxon>Alphaproteobacteria</taxon>
        <taxon>Hyphomicrobiales</taxon>
        <taxon>Phreatobacteraceae</taxon>
        <taxon>Candidatus Raskinella</taxon>
    </lineage>
</organism>
<dbReference type="CDD" id="cd07715">
    <property type="entry name" value="TaR3-like_MBL-fold"/>
    <property type="match status" value="1"/>
</dbReference>
<evidence type="ECO:0000259" key="1">
    <source>
        <dbReference type="Pfam" id="PF12706"/>
    </source>
</evidence>
<dbReference type="InterPro" id="IPR036866">
    <property type="entry name" value="RibonucZ/Hydroxyglut_hydro"/>
</dbReference>
<sequence>MTGISIRFWGVGGSMPARASRRRMFGVQTCCFEIRAGHQRLIIDAGTGIADLGHSLADDDAAALDILLTHCHWDHIFGLTGFSPMFASGRKINLRFAALSGESPADVLDALFKPPYFPLAPGDLRSTISLQTIAPAIPFTLDALTVRPIALNHPNGASGFRIDSSDAAIAIITDHEHGVGAIDDEIVKLCANVDLLIYDAMWDGDVDYQAHRGWGHSTWQAGLDILRRAGGKRLVCVHHDPRLSDEDLSARERRLQSEHPDSLFAREGMTLRT</sequence>
<proteinExistence type="predicted"/>
<dbReference type="PANTHER" id="PTHR42663">
    <property type="entry name" value="HYDROLASE C777.06C-RELATED-RELATED"/>
    <property type="match status" value="1"/>
</dbReference>
<dbReference type="Proteomes" id="UP000192872">
    <property type="component" value="Unassembled WGS sequence"/>
</dbReference>
<accession>A0A1W9HY02</accession>
<reference evidence="2 3" key="1">
    <citation type="journal article" date="2017" name="Water Res.">
        <title>Comammox in drinking water systems.</title>
        <authorList>
            <person name="Wang Y."/>
            <person name="Ma L."/>
            <person name="Mao Y."/>
            <person name="Jiang X."/>
            <person name="Xia Y."/>
            <person name="Yu K."/>
            <person name="Li B."/>
            <person name="Zhang T."/>
        </authorList>
    </citation>
    <scope>NUCLEOTIDE SEQUENCE [LARGE SCALE GENOMIC DNA]</scope>
    <source>
        <strain evidence="2">SG_bin8</strain>
    </source>
</reference>
<feature type="domain" description="Metallo-beta-lactamase" evidence="1">
    <location>
        <begin position="40"/>
        <end position="239"/>
    </location>
</feature>
<evidence type="ECO:0000313" key="2">
    <source>
        <dbReference type="EMBL" id="OQW52333.1"/>
    </source>
</evidence>
<dbReference type="InterPro" id="IPR001279">
    <property type="entry name" value="Metallo-B-lactamas"/>
</dbReference>
<dbReference type="Pfam" id="PF12706">
    <property type="entry name" value="Lactamase_B_2"/>
    <property type="match status" value="1"/>
</dbReference>
<dbReference type="SUPFAM" id="SSF56281">
    <property type="entry name" value="Metallo-hydrolase/oxidoreductase"/>
    <property type="match status" value="1"/>
</dbReference>
<gene>
    <name evidence="2" type="ORF">A4S15_08125</name>
</gene>
<comment type="caution">
    <text evidence="2">The sequence shown here is derived from an EMBL/GenBank/DDBJ whole genome shotgun (WGS) entry which is preliminary data.</text>
</comment>
<dbReference type="STRING" id="1827387.A4S15_08125"/>
<dbReference type="AlphaFoldDB" id="A0A1W9HY02"/>
<dbReference type="RefSeq" id="WP_376802310.1">
    <property type="nucleotide sequence ID" value="NZ_DBNB01000034.1"/>
</dbReference>
<protein>
    <recommendedName>
        <fullName evidence="1">Metallo-beta-lactamase domain-containing protein</fullName>
    </recommendedName>
</protein>
<dbReference type="Gene3D" id="3.60.15.10">
    <property type="entry name" value="Ribonuclease Z/Hydroxyacylglutathione hydrolase-like"/>
    <property type="match status" value="1"/>
</dbReference>
<dbReference type="EMBL" id="LWDL01000013">
    <property type="protein sequence ID" value="OQW52333.1"/>
    <property type="molecule type" value="Genomic_DNA"/>
</dbReference>
<dbReference type="PANTHER" id="PTHR42663:SF4">
    <property type="entry name" value="SLL1036 PROTEIN"/>
    <property type="match status" value="1"/>
</dbReference>